<organism evidence="4 5">
    <name type="scientific">Ramalina farinacea</name>
    <dbReference type="NCBI Taxonomy" id="258253"/>
    <lineage>
        <taxon>Eukaryota</taxon>
        <taxon>Fungi</taxon>
        <taxon>Dikarya</taxon>
        <taxon>Ascomycota</taxon>
        <taxon>Pezizomycotina</taxon>
        <taxon>Lecanoromycetes</taxon>
        <taxon>OSLEUM clade</taxon>
        <taxon>Lecanoromycetidae</taxon>
        <taxon>Lecanorales</taxon>
        <taxon>Lecanorineae</taxon>
        <taxon>Ramalinaceae</taxon>
        <taxon>Ramalina</taxon>
    </lineage>
</organism>
<evidence type="ECO:0000256" key="1">
    <source>
        <dbReference type="ARBA" id="ARBA00007409"/>
    </source>
</evidence>
<dbReference type="AlphaFoldDB" id="A0AA43QQM5"/>
<feature type="domain" description="GST N-terminal" evidence="2">
    <location>
        <begin position="1"/>
        <end position="80"/>
    </location>
</feature>
<dbReference type="SUPFAM" id="SSF47616">
    <property type="entry name" value="GST C-terminal domain-like"/>
    <property type="match status" value="1"/>
</dbReference>
<dbReference type="EMBL" id="JAPUFD010000013">
    <property type="protein sequence ID" value="MDI1490843.1"/>
    <property type="molecule type" value="Genomic_DNA"/>
</dbReference>
<evidence type="ECO:0008006" key="6">
    <source>
        <dbReference type="Google" id="ProtNLM"/>
    </source>
</evidence>
<dbReference type="SFLD" id="SFLDG01150">
    <property type="entry name" value="Main.1:_Beta-like"/>
    <property type="match status" value="1"/>
</dbReference>
<sequence length="227" mass="25966">MSLTIHHLQFSQSERLPWLCEELQIPYTLTIHQRDPIFSPQSIYDLNPLGQAPVIQDGDLTLAESGACTEYIIHKHGDGRLALPPSHKSYADYLYWFHFANSNLQPQILLLLQLSRVDPLPPSFARSSERFEKLLEVMDSRLSKNDWLAGENFTAADCMTVFSLTTVRAFYPLNLTGYQGILSYLQRVVQREGFKKARAKADPEMELMIDGKPPLSYMERMKKAGKM</sequence>
<accession>A0AA43QQM5</accession>
<dbReference type="Proteomes" id="UP001161017">
    <property type="component" value="Unassembled WGS sequence"/>
</dbReference>
<evidence type="ECO:0000313" key="4">
    <source>
        <dbReference type="EMBL" id="MDI1490843.1"/>
    </source>
</evidence>
<dbReference type="Gene3D" id="3.40.30.10">
    <property type="entry name" value="Glutaredoxin"/>
    <property type="match status" value="1"/>
</dbReference>
<evidence type="ECO:0000259" key="2">
    <source>
        <dbReference type="PROSITE" id="PS50404"/>
    </source>
</evidence>
<dbReference type="Gene3D" id="1.20.1050.10">
    <property type="match status" value="1"/>
</dbReference>
<reference evidence="4" key="1">
    <citation type="journal article" date="2023" name="Genome Biol. Evol.">
        <title>First Whole Genome Sequence and Flow Cytometry Genome Size Data for the Lichen-Forming Fungus Ramalina farinacea (Ascomycota).</title>
        <authorList>
            <person name="Llewellyn T."/>
            <person name="Mian S."/>
            <person name="Hill R."/>
            <person name="Leitch I.J."/>
            <person name="Gaya E."/>
        </authorList>
    </citation>
    <scope>NUCLEOTIDE SEQUENCE</scope>
    <source>
        <strain evidence="4">LIQ254RAFAR</strain>
    </source>
</reference>
<dbReference type="PANTHER" id="PTHR44051">
    <property type="entry name" value="GLUTATHIONE S-TRANSFERASE-RELATED"/>
    <property type="match status" value="1"/>
</dbReference>
<comment type="caution">
    <text evidence="4">The sequence shown here is derived from an EMBL/GenBank/DDBJ whole genome shotgun (WGS) entry which is preliminary data.</text>
</comment>
<comment type="similarity">
    <text evidence="1">Belongs to the GST superfamily.</text>
</comment>
<dbReference type="InterPro" id="IPR010987">
    <property type="entry name" value="Glutathione-S-Trfase_C-like"/>
</dbReference>
<dbReference type="PROSITE" id="PS50404">
    <property type="entry name" value="GST_NTER"/>
    <property type="match status" value="1"/>
</dbReference>
<dbReference type="SUPFAM" id="SSF52833">
    <property type="entry name" value="Thioredoxin-like"/>
    <property type="match status" value="1"/>
</dbReference>
<dbReference type="PANTHER" id="PTHR44051:SF9">
    <property type="entry name" value="GLUTATHIONE S-TRANSFERASE 1"/>
    <property type="match status" value="1"/>
</dbReference>
<dbReference type="CDD" id="cd03046">
    <property type="entry name" value="GST_N_GTT1_like"/>
    <property type="match status" value="1"/>
</dbReference>
<keyword evidence="5" id="KW-1185">Reference proteome</keyword>
<dbReference type="SFLD" id="SFLDS00019">
    <property type="entry name" value="Glutathione_Transferase_(cytos"/>
    <property type="match status" value="1"/>
</dbReference>
<dbReference type="SFLD" id="SFLDG00358">
    <property type="entry name" value="Main_(cytGST)"/>
    <property type="match status" value="1"/>
</dbReference>
<dbReference type="InterPro" id="IPR036282">
    <property type="entry name" value="Glutathione-S-Trfase_C_sf"/>
</dbReference>
<dbReference type="PROSITE" id="PS50405">
    <property type="entry name" value="GST_CTER"/>
    <property type="match status" value="1"/>
</dbReference>
<feature type="domain" description="GST C-terminal" evidence="3">
    <location>
        <begin position="86"/>
        <end position="207"/>
    </location>
</feature>
<evidence type="ECO:0000313" key="5">
    <source>
        <dbReference type="Proteomes" id="UP001161017"/>
    </source>
</evidence>
<dbReference type="InterPro" id="IPR004046">
    <property type="entry name" value="GST_C"/>
</dbReference>
<evidence type="ECO:0000259" key="3">
    <source>
        <dbReference type="PROSITE" id="PS50405"/>
    </source>
</evidence>
<dbReference type="Pfam" id="PF00043">
    <property type="entry name" value="GST_C"/>
    <property type="match status" value="1"/>
</dbReference>
<name>A0AA43QQM5_9LECA</name>
<dbReference type="InterPro" id="IPR036249">
    <property type="entry name" value="Thioredoxin-like_sf"/>
</dbReference>
<dbReference type="InterPro" id="IPR004045">
    <property type="entry name" value="Glutathione_S-Trfase_N"/>
</dbReference>
<dbReference type="InterPro" id="IPR040079">
    <property type="entry name" value="Glutathione_S-Trfase"/>
</dbReference>
<protein>
    <recommendedName>
        <fullName evidence="6">Glutathione S-transferase</fullName>
    </recommendedName>
</protein>
<gene>
    <name evidence="4" type="ORF">OHK93_002048</name>
</gene>
<dbReference type="Pfam" id="PF13409">
    <property type="entry name" value="GST_N_2"/>
    <property type="match status" value="1"/>
</dbReference>
<proteinExistence type="inferred from homology"/>